<dbReference type="NCBIfam" id="NF006618">
    <property type="entry name" value="PRK09185.1"/>
    <property type="match status" value="1"/>
</dbReference>
<keyword evidence="2 3" id="KW-0808">Transferase</keyword>
<dbReference type="InterPro" id="IPR000794">
    <property type="entry name" value="Beta-ketoacyl_synthase"/>
</dbReference>
<evidence type="ECO:0000256" key="2">
    <source>
        <dbReference type="ARBA" id="ARBA00022679"/>
    </source>
</evidence>
<dbReference type="InterPro" id="IPR018201">
    <property type="entry name" value="Ketoacyl_synth_AS"/>
</dbReference>
<dbReference type="InterPro" id="IPR016039">
    <property type="entry name" value="Thiolase-like"/>
</dbReference>
<accession>A0ABQ6LSF4</accession>
<dbReference type="InterPro" id="IPR020841">
    <property type="entry name" value="PKS_Beta-ketoAc_synthase_dom"/>
</dbReference>
<dbReference type="PROSITE" id="PS52004">
    <property type="entry name" value="KS3_2"/>
    <property type="match status" value="1"/>
</dbReference>
<dbReference type="EMBL" id="BSYI01000048">
    <property type="protein sequence ID" value="GMG85000.1"/>
    <property type="molecule type" value="Genomic_DNA"/>
</dbReference>
<comment type="caution">
    <text evidence="5">The sequence shown here is derived from an EMBL/GenBank/DDBJ whole genome shotgun (WGS) entry which is preliminary data.</text>
</comment>
<dbReference type="CDD" id="cd00834">
    <property type="entry name" value="KAS_I_II"/>
    <property type="match status" value="1"/>
</dbReference>
<dbReference type="PANTHER" id="PTHR11712:SF320">
    <property type="entry name" value="BETA-KETOACYL SYNTHASE"/>
    <property type="match status" value="1"/>
</dbReference>
<evidence type="ECO:0000313" key="6">
    <source>
        <dbReference type="Proteomes" id="UP001239909"/>
    </source>
</evidence>
<dbReference type="InterPro" id="IPR014031">
    <property type="entry name" value="Ketoacyl_synth_C"/>
</dbReference>
<dbReference type="SMART" id="SM00825">
    <property type="entry name" value="PKS_KS"/>
    <property type="match status" value="1"/>
</dbReference>
<keyword evidence="6" id="KW-1185">Reference proteome</keyword>
<reference evidence="5 6" key="1">
    <citation type="submission" date="2023-04" db="EMBL/GenBank/DDBJ databases">
        <title>Marinoamorphus aggregata gen. nov., sp. Nov., isolate from tissue of brittle star Ophioplocus japonicus.</title>
        <authorList>
            <person name="Kawano K."/>
            <person name="Sawayama S."/>
            <person name="Nakagawa S."/>
        </authorList>
    </citation>
    <scope>NUCLEOTIDE SEQUENCE [LARGE SCALE GENOMIC DNA]</scope>
    <source>
        <strain evidence="5 6">NKW23</strain>
    </source>
</reference>
<proteinExistence type="inferred from homology"/>
<name>A0ABQ6LSF4_9RHOB</name>
<dbReference type="PANTHER" id="PTHR11712">
    <property type="entry name" value="POLYKETIDE SYNTHASE-RELATED"/>
    <property type="match status" value="1"/>
</dbReference>
<gene>
    <name evidence="5" type="ORF">LNKW23_42160</name>
</gene>
<evidence type="ECO:0000313" key="5">
    <source>
        <dbReference type="EMBL" id="GMG85000.1"/>
    </source>
</evidence>
<evidence type="ECO:0000256" key="1">
    <source>
        <dbReference type="ARBA" id="ARBA00008467"/>
    </source>
</evidence>
<dbReference type="Proteomes" id="UP001239909">
    <property type="component" value="Unassembled WGS sequence"/>
</dbReference>
<sequence>MRSGRSGLAPCDWGGLPIACHIGRVAGIEADPFPGDLAAWDNRATRLALAALEADGITGRIAAARSRWGAARCAVVIGTSTSGVETLERAYRARADGAPLAAGYSLRHHNDHQAVAAFLQRLCGLDGPAYTISTACSSSAKALVDAVQLIEAGLADAVLCGGVDSLCRTSLAGFDALELVSRAPCRPCDAARDGLSIGEGAAFLLVEREGSGPRLAGFGESTDGTSMSTPPEDGAGAHAAMAAALQRAGIAPAAVGYVNLHGTATPANDSAECAAVARLFGAQVPVSSLKGLVGHTLGAAGAVEAVMALIAMEAGLLPGNAGLATPDPEIACAVLAESREAPLSHLLSNAFGFGGNNCALVLAR</sequence>
<dbReference type="Gene3D" id="3.40.47.10">
    <property type="match status" value="1"/>
</dbReference>
<feature type="domain" description="Ketosynthase family 3 (KS3)" evidence="4">
    <location>
        <begin position="1"/>
        <end position="364"/>
    </location>
</feature>
<dbReference type="Pfam" id="PF02801">
    <property type="entry name" value="Ketoacyl-synt_C"/>
    <property type="match status" value="1"/>
</dbReference>
<dbReference type="SUPFAM" id="SSF53901">
    <property type="entry name" value="Thiolase-like"/>
    <property type="match status" value="2"/>
</dbReference>
<dbReference type="PROSITE" id="PS00606">
    <property type="entry name" value="KS3_1"/>
    <property type="match status" value="1"/>
</dbReference>
<protein>
    <submittedName>
        <fullName evidence="5">Beta-ketoacyl-[acyl-carrier-protein] synthase family protein</fullName>
    </submittedName>
</protein>
<dbReference type="Pfam" id="PF00109">
    <property type="entry name" value="ketoacyl-synt"/>
    <property type="match status" value="1"/>
</dbReference>
<comment type="similarity">
    <text evidence="1 3">Belongs to the thiolase-like superfamily. Beta-ketoacyl-ACP synthases family.</text>
</comment>
<dbReference type="InterPro" id="IPR014030">
    <property type="entry name" value="Ketoacyl_synth_N"/>
</dbReference>
<evidence type="ECO:0000259" key="4">
    <source>
        <dbReference type="PROSITE" id="PS52004"/>
    </source>
</evidence>
<organism evidence="5 6">
    <name type="scientific">Paralimibaculum aggregatum</name>
    <dbReference type="NCBI Taxonomy" id="3036245"/>
    <lineage>
        <taxon>Bacteria</taxon>
        <taxon>Pseudomonadati</taxon>
        <taxon>Pseudomonadota</taxon>
        <taxon>Alphaproteobacteria</taxon>
        <taxon>Rhodobacterales</taxon>
        <taxon>Paracoccaceae</taxon>
        <taxon>Paralimibaculum</taxon>
    </lineage>
</organism>
<evidence type="ECO:0000256" key="3">
    <source>
        <dbReference type="RuleBase" id="RU003694"/>
    </source>
</evidence>